<feature type="compositionally biased region" description="Basic and acidic residues" evidence="1">
    <location>
        <begin position="9"/>
        <end position="18"/>
    </location>
</feature>
<feature type="region of interest" description="Disordered" evidence="1">
    <location>
        <begin position="1"/>
        <end position="31"/>
    </location>
</feature>
<evidence type="ECO:0000313" key="3">
    <source>
        <dbReference type="Proteomes" id="UP000051494"/>
    </source>
</evidence>
<feature type="compositionally biased region" description="Polar residues" evidence="1">
    <location>
        <begin position="150"/>
        <end position="174"/>
    </location>
</feature>
<dbReference type="RefSeq" id="WP_141651885.1">
    <property type="nucleotide sequence ID" value="NZ_LKHV02000001.1"/>
</dbReference>
<evidence type="ECO:0000256" key="1">
    <source>
        <dbReference type="SAM" id="MobiDB-lite"/>
    </source>
</evidence>
<organism evidence="2 3">
    <name type="scientific">Candidatus Berkiella cookevillensis</name>
    <dbReference type="NCBI Taxonomy" id="437022"/>
    <lineage>
        <taxon>Bacteria</taxon>
        <taxon>Pseudomonadati</taxon>
        <taxon>Pseudomonadota</taxon>
        <taxon>Gammaproteobacteria</taxon>
        <taxon>Candidatus Berkiellales</taxon>
        <taxon>Candidatus Berkiellaceae</taxon>
        <taxon>Candidatus Berkiella</taxon>
    </lineage>
</organism>
<protein>
    <submittedName>
        <fullName evidence="2">Uncharacterized protein</fullName>
    </submittedName>
</protein>
<comment type="caution">
    <text evidence="2">The sequence shown here is derived from an EMBL/GenBank/DDBJ whole genome shotgun (WGS) entry which is preliminary data.</text>
</comment>
<reference evidence="2" key="2">
    <citation type="submission" date="2021-06" db="EMBL/GenBank/DDBJ databases">
        <title>Genomic Description and Analysis of Intracellular Bacteria, Candidatus Berkiella cookevillensis and Candidatus Berkiella aquae.</title>
        <authorList>
            <person name="Kidane D.T."/>
            <person name="Mehari Y.T."/>
            <person name="Rice F.C."/>
            <person name="Arivett B.A."/>
            <person name="Farone A.L."/>
            <person name="Berk S.G."/>
            <person name="Farone M.B."/>
        </authorList>
    </citation>
    <scope>NUCLEOTIDE SEQUENCE</scope>
    <source>
        <strain evidence="2">CC99</strain>
    </source>
</reference>
<dbReference type="EMBL" id="LKHV02000001">
    <property type="protein sequence ID" value="MCS5709353.1"/>
    <property type="molecule type" value="Genomic_DNA"/>
</dbReference>
<evidence type="ECO:0000313" key="2">
    <source>
        <dbReference type="EMBL" id="MCS5709353.1"/>
    </source>
</evidence>
<gene>
    <name evidence="2" type="ORF">CC99x_010600</name>
</gene>
<reference evidence="2" key="1">
    <citation type="journal article" date="2016" name="Genome Announc.">
        <title>Draft Genome Sequences of Two Novel Amoeba-Resistant Intranuclear Bacteria, 'Candidatus Berkiella cookevillensis' and 'Candidatus Berkiella aquae'.</title>
        <authorList>
            <person name="Mehari Y.T."/>
            <person name="Arivett B.A."/>
            <person name="Farone A.L."/>
            <person name="Gunderson J.H."/>
            <person name="Farone M.B."/>
        </authorList>
    </citation>
    <scope>NUCLEOTIDE SEQUENCE</scope>
    <source>
        <strain evidence="2">CC99</strain>
    </source>
</reference>
<dbReference type="Proteomes" id="UP000051494">
    <property type="component" value="Unassembled WGS sequence"/>
</dbReference>
<sequence length="220" mass="24181">MMAMQGPDIDVKDEKEMASEVSDSNPSLETEDLSASMMGFEPPQYTSGFMRFFGAKPSKAEIEQAKELFKYEKEAKRLAEEWEAQHPSLNEEQAAALQSQKARERTEFDGNSVEGTYDDAIGKLSIMLAEKASMRDVAVEASVKLGLGTTPVQGPEQQPAPTAMSQFGPTNNSSTTQLFHAKLQQGLQTRLNAKLTPNQVSKLDLDDRNAVNTFKKVASI</sequence>
<name>A0AAE3L5H3_9GAMM</name>
<dbReference type="AlphaFoldDB" id="A0AAE3L5H3"/>
<keyword evidence="3" id="KW-1185">Reference proteome</keyword>
<feature type="region of interest" description="Disordered" evidence="1">
    <location>
        <begin position="149"/>
        <end position="174"/>
    </location>
</feature>
<proteinExistence type="predicted"/>
<accession>A0AAE3L5H3</accession>